<keyword evidence="4" id="KW-0170">Cobalt</keyword>
<dbReference type="InterPro" id="IPR050862">
    <property type="entry name" value="RdRp_reductase_class-2"/>
</dbReference>
<feature type="compositionally biased region" description="Polar residues" evidence="5">
    <location>
        <begin position="460"/>
        <end position="470"/>
    </location>
</feature>
<sequence>MGLSNTHMSPRARIVERRTYLRPLNEDGTVFETPSDMKDRVISHQRWLWENQLKRTLSVTEEAELAELRDLMDRSLVTMSGRVKWMGGTDLVKERSSAAFNCSFTKVENPADLVDVFWLLLQGCGVGFKPVPGLLEGFNPAVQEIEIIPSVRTEKGGQEHTSETFEDGVWTITVGDSAKSWAKSLGKLMAGKYPAHKIVIDLSQLRPAGKRLKGYGWLSSGWKPLEKAYTRIAKLMIAAGGRILNAIEIGDIVNHLGTVLSSRRSAQIWLHDVGAPNEDAFVTAKIGRYENGNEHREQSNNSLVFWQKPERSRIVDLLTTILEGGEPGFINGAEAKRRAPDFEGSNPCAEILLPSKGFCNLVQVVWHRFNGNLKGLLRAQYIAGRANYRQTCVDMKDGVLQLAWDNNQHLLRLCGVAPLGYVSWEGMDSRVMLEQVRDAAINGANSMADELGTPRPRRVTQVQPGGTSSKHLGLEGDEVHEGAHLALSRWVFNNIGVSVGEPLLDALRAANYRVQPHPFDPASMLVTIPVEYPASPLFTKTTMVIDGQEEYVEINAETAVSQLDRYANLMRYYVDHNCSITVSFDEDEIDDMADWFMANWDDYVGVSFLKRNDPTKTAADLGFSYLPQETVSKRMYDEYAATLLPLDLSTDNSIDLLDMGDCATGACPVR</sequence>
<keyword evidence="3 6" id="KW-0560">Oxidoreductase</keyword>
<dbReference type="SUPFAM" id="SSF51998">
    <property type="entry name" value="PFL-like glycyl radical enzymes"/>
    <property type="match status" value="1"/>
</dbReference>
<evidence type="ECO:0000313" key="6">
    <source>
        <dbReference type="EMBL" id="MBI1620059.1"/>
    </source>
</evidence>
<dbReference type="InterPro" id="IPR013345">
    <property type="entry name" value="RTP_Rdtase_AdoCbl-dep"/>
</dbReference>
<dbReference type="RefSeq" id="WP_198475002.1">
    <property type="nucleotide sequence ID" value="NZ_JADGMQ010000002.1"/>
</dbReference>
<organism evidence="6 7">
    <name type="scientific">Aquamicrobium zhengzhouense</name>
    <dbReference type="NCBI Taxonomy" id="2781738"/>
    <lineage>
        <taxon>Bacteria</taxon>
        <taxon>Pseudomonadati</taxon>
        <taxon>Pseudomonadota</taxon>
        <taxon>Alphaproteobacteria</taxon>
        <taxon>Hyphomicrobiales</taxon>
        <taxon>Phyllobacteriaceae</taxon>
        <taxon>Aquamicrobium</taxon>
    </lineage>
</organism>
<evidence type="ECO:0000313" key="7">
    <source>
        <dbReference type="Proteomes" id="UP000601789"/>
    </source>
</evidence>
<dbReference type="GO" id="GO:0008998">
    <property type="term" value="F:ribonucleoside-triphosphate reductase (thioredoxin) activity"/>
    <property type="evidence" value="ECO:0007669"/>
    <property type="project" value="UniProtKB-EC"/>
</dbReference>
<dbReference type="EMBL" id="JADGMQ010000002">
    <property type="protein sequence ID" value="MBI1620059.1"/>
    <property type="molecule type" value="Genomic_DNA"/>
</dbReference>
<comment type="caution">
    <text evidence="6">The sequence shown here is derived from an EMBL/GenBank/DDBJ whole genome shotgun (WGS) entry which is preliminary data.</text>
</comment>
<evidence type="ECO:0000256" key="4">
    <source>
        <dbReference type="ARBA" id="ARBA00023285"/>
    </source>
</evidence>
<reference evidence="6 7" key="1">
    <citation type="submission" date="2020-10" db="EMBL/GenBank/DDBJ databases">
        <title>Aquamicrobium zhengzhouensis sp. nov., a exopolysaccharide producing bacterium isolated from farmland soil.</title>
        <authorList>
            <person name="Wang X."/>
        </authorList>
    </citation>
    <scope>NUCLEOTIDE SEQUENCE [LARGE SCALE GENOMIC DNA]</scope>
    <source>
        <strain evidence="7">cd-1</strain>
    </source>
</reference>
<dbReference type="PANTHER" id="PTHR43371">
    <property type="entry name" value="VITAMIN B12-DEPENDENT RIBONUCLEOTIDE REDUCTASE"/>
    <property type="match status" value="1"/>
</dbReference>
<feature type="region of interest" description="Disordered" evidence="5">
    <location>
        <begin position="446"/>
        <end position="474"/>
    </location>
</feature>
<evidence type="ECO:0000256" key="1">
    <source>
        <dbReference type="ARBA" id="ARBA00001922"/>
    </source>
</evidence>
<name>A0ABS0S9V0_9HYPH</name>
<evidence type="ECO:0000256" key="5">
    <source>
        <dbReference type="SAM" id="MobiDB-lite"/>
    </source>
</evidence>
<proteinExistence type="predicted"/>
<accession>A0ABS0S9V0</accession>
<dbReference type="Proteomes" id="UP000601789">
    <property type="component" value="Unassembled WGS sequence"/>
</dbReference>
<evidence type="ECO:0000256" key="2">
    <source>
        <dbReference type="ARBA" id="ARBA00022628"/>
    </source>
</evidence>
<dbReference type="PANTHER" id="PTHR43371:SF1">
    <property type="entry name" value="RIBONUCLEOSIDE-DIPHOSPHATE REDUCTASE"/>
    <property type="match status" value="1"/>
</dbReference>
<keyword evidence="2" id="KW-0846">Cobalamin</keyword>
<dbReference type="NCBIfam" id="TIGR02505">
    <property type="entry name" value="RTPR"/>
    <property type="match status" value="1"/>
</dbReference>
<evidence type="ECO:0000256" key="3">
    <source>
        <dbReference type="ARBA" id="ARBA00023002"/>
    </source>
</evidence>
<dbReference type="Gene3D" id="3.90.1390.10">
    <property type="entry name" value="b-12 dependent (class ii) ribonucleotide reductase, chain A, domain 3"/>
    <property type="match status" value="1"/>
</dbReference>
<gene>
    <name evidence="6" type="primary">nrdJ</name>
    <name evidence="6" type="ORF">IOD40_05195</name>
</gene>
<dbReference type="EC" id="1.17.4.2" evidence="6"/>
<dbReference type="Gene3D" id="3.30.1620.10">
    <property type="entry name" value="b-12 dependent (class ii) ribonucleotide reductase, Chain A, Domain 2"/>
    <property type="match status" value="1"/>
</dbReference>
<dbReference type="Gene3D" id="3.20.70.20">
    <property type="match status" value="1"/>
</dbReference>
<comment type="cofactor">
    <cofactor evidence="1">
        <name>adenosylcob(III)alamin</name>
        <dbReference type="ChEBI" id="CHEBI:18408"/>
    </cofactor>
</comment>
<protein>
    <submittedName>
        <fullName evidence="6">Ribonucleoside-triphosphate reductase, adenosylcobalamin-dependent</fullName>
        <ecNumber evidence="6">1.17.4.2</ecNumber>
    </submittedName>
</protein>
<keyword evidence="7" id="KW-1185">Reference proteome</keyword>